<gene>
    <name evidence="8" type="ORF">dnm_002980</name>
</gene>
<evidence type="ECO:0000313" key="9">
    <source>
        <dbReference type="Proteomes" id="UP000663722"/>
    </source>
</evidence>
<dbReference type="GO" id="GO:0006508">
    <property type="term" value="P:proteolysis"/>
    <property type="evidence" value="ECO:0007669"/>
    <property type="project" value="UniProtKB-KW"/>
</dbReference>
<proteinExistence type="inferred from homology"/>
<dbReference type="PANTHER" id="PTHR43806:SF11">
    <property type="entry name" value="CEREVISIN-RELATED"/>
    <property type="match status" value="1"/>
</dbReference>
<accession>A0A975BEM4</accession>
<dbReference type="PANTHER" id="PTHR43806">
    <property type="entry name" value="PEPTIDASE S8"/>
    <property type="match status" value="1"/>
</dbReference>
<evidence type="ECO:0000256" key="6">
    <source>
        <dbReference type="SAM" id="MobiDB-lite"/>
    </source>
</evidence>
<keyword evidence="9" id="KW-1185">Reference proteome</keyword>
<sequence length="486" mass="51975">MKKRYMRILLLSVISVFVMGSWANADEMVRRIIIFQDNVSQNEIEAYAASQNEAEVVGYVPFINGVVLSMPDTTTPESLANDDLVFNVEGDQQTEVEPIGILNNDGEPEEVYYEVLTNSIISKLFFFDDDKLRPWGIMNLYELPYEPLAYISTLKDRKKIPAIIRRAMENSKLEQLSIAIFDTGVDYTHEQIEGYVMGGVDLVNMTPGIPMDDNGHGTHVTATIAGSTTGLANGVNLYAVKVLDENACGEVSTLIMALQWAIDNDIDMVNMSIAYRDDKPVVRLAIQKASEMGLILVAAVGNHSNWIEDDEGAGDGGAGDGGAGDGGAGDGGASDDGGTVNPYPVMYPAAYPQVIGVSAHDAYGVTASFANTGPEVDVTAPGVNVVSASVLSLGTYSVKCYDVKSGTSMATPHVVGTIALMLALDQEGYLRDSPEKIRAILTDTAVDGKLNLVNALEATDSLNQLVPVESSTEKIEASLAPVSLIK</sequence>
<keyword evidence="2 5" id="KW-0645">Protease</keyword>
<feature type="active site" description="Charge relay system" evidence="5">
    <location>
        <position position="408"/>
    </location>
</feature>
<dbReference type="EMBL" id="CP061800">
    <property type="protein sequence ID" value="QTA84304.1"/>
    <property type="molecule type" value="Genomic_DNA"/>
</dbReference>
<evidence type="ECO:0000256" key="1">
    <source>
        <dbReference type="ARBA" id="ARBA00011073"/>
    </source>
</evidence>
<comment type="similarity">
    <text evidence="1 5">Belongs to the peptidase S8 family.</text>
</comment>
<feature type="active site" description="Charge relay system" evidence="5">
    <location>
        <position position="216"/>
    </location>
</feature>
<organism evidence="8 9">
    <name type="scientific">Desulfonema magnum</name>
    <dbReference type="NCBI Taxonomy" id="45655"/>
    <lineage>
        <taxon>Bacteria</taxon>
        <taxon>Pseudomonadati</taxon>
        <taxon>Thermodesulfobacteriota</taxon>
        <taxon>Desulfobacteria</taxon>
        <taxon>Desulfobacterales</taxon>
        <taxon>Desulfococcaceae</taxon>
        <taxon>Desulfonema</taxon>
    </lineage>
</organism>
<dbReference type="Gene3D" id="3.40.50.200">
    <property type="entry name" value="Peptidase S8/S53 domain"/>
    <property type="match status" value="1"/>
</dbReference>
<keyword evidence="3 5" id="KW-0378">Hydrolase</keyword>
<feature type="compositionally biased region" description="Gly residues" evidence="6">
    <location>
        <begin position="314"/>
        <end position="335"/>
    </location>
</feature>
<dbReference type="Proteomes" id="UP000663722">
    <property type="component" value="Chromosome"/>
</dbReference>
<dbReference type="InterPro" id="IPR023828">
    <property type="entry name" value="Peptidase_S8_Ser-AS"/>
</dbReference>
<dbReference type="PROSITE" id="PS00138">
    <property type="entry name" value="SUBTILASE_SER"/>
    <property type="match status" value="1"/>
</dbReference>
<evidence type="ECO:0000256" key="3">
    <source>
        <dbReference type="ARBA" id="ARBA00022801"/>
    </source>
</evidence>
<feature type="region of interest" description="Disordered" evidence="6">
    <location>
        <begin position="308"/>
        <end position="337"/>
    </location>
</feature>
<evidence type="ECO:0000259" key="7">
    <source>
        <dbReference type="Pfam" id="PF00082"/>
    </source>
</evidence>
<evidence type="ECO:0000313" key="8">
    <source>
        <dbReference type="EMBL" id="QTA84304.1"/>
    </source>
</evidence>
<keyword evidence="4 5" id="KW-0720">Serine protease</keyword>
<dbReference type="PRINTS" id="PR00723">
    <property type="entry name" value="SUBTILISIN"/>
</dbReference>
<feature type="active site" description="Charge relay system" evidence="5">
    <location>
        <position position="182"/>
    </location>
</feature>
<dbReference type="InterPro" id="IPR015500">
    <property type="entry name" value="Peptidase_S8_subtilisin-rel"/>
</dbReference>
<dbReference type="Pfam" id="PF00082">
    <property type="entry name" value="Peptidase_S8"/>
    <property type="match status" value="1"/>
</dbReference>
<evidence type="ECO:0000256" key="2">
    <source>
        <dbReference type="ARBA" id="ARBA00022670"/>
    </source>
</evidence>
<evidence type="ECO:0000256" key="4">
    <source>
        <dbReference type="ARBA" id="ARBA00022825"/>
    </source>
</evidence>
<dbReference type="PROSITE" id="PS51892">
    <property type="entry name" value="SUBTILASE"/>
    <property type="match status" value="1"/>
</dbReference>
<protein>
    <submittedName>
        <fullName evidence="8">Peptidase S8/S53 domain-containing protein</fullName>
    </submittedName>
</protein>
<dbReference type="AlphaFoldDB" id="A0A975BEM4"/>
<reference evidence="8" key="1">
    <citation type="journal article" date="2021" name="Microb. Physiol.">
        <title>Proteogenomic Insights into the Physiology of Marine, Sulfate-Reducing, Filamentous Desulfonema limicola and Desulfonema magnum.</title>
        <authorList>
            <person name="Schnaars V."/>
            <person name="Wohlbrand L."/>
            <person name="Scheve S."/>
            <person name="Hinrichs C."/>
            <person name="Reinhardt R."/>
            <person name="Rabus R."/>
        </authorList>
    </citation>
    <scope>NUCLEOTIDE SEQUENCE</scope>
    <source>
        <strain evidence="8">4be13</strain>
    </source>
</reference>
<dbReference type="SUPFAM" id="SSF52743">
    <property type="entry name" value="Subtilisin-like"/>
    <property type="match status" value="1"/>
</dbReference>
<feature type="domain" description="Peptidase S8/S53" evidence="7">
    <location>
        <begin position="176"/>
        <end position="451"/>
    </location>
</feature>
<dbReference type="InterPro" id="IPR000209">
    <property type="entry name" value="Peptidase_S8/S53_dom"/>
</dbReference>
<evidence type="ECO:0000256" key="5">
    <source>
        <dbReference type="PROSITE-ProRule" id="PRU01240"/>
    </source>
</evidence>
<dbReference type="RefSeq" id="WP_207680846.1">
    <property type="nucleotide sequence ID" value="NZ_CP061800.1"/>
</dbReference>
<dbReference type="InterPro" id="IPR036852">
    <property type="entry name" value="Peptidase_S8/S53_dom_sf"/>
</dbReference>
<dbReference type="InterPro" id="IPR050131">
    <property type="entry name" value="Peptidase_S8_subtilisin-like"/>
</dbReference>
<dbReference type="KEGG" id="dmm:dnm_002980"/>
<name>A0A975BEM4_9BACT</name>
<dbReference type="GO" id="GO:0004252">
    <property type="term" value="F:serine-type endopeptidase activity"/>
    <property type="evidence" value="ECO:0007669"/>
    <property type="project" value="UniProtKB-UniRule"/>
</dbReference>